<dbReference type="OrthoDB" id="9801102at2"/>
<comment type="caution">
    <text evidence="1">The sequence shown here is derived from an EMBL/GenBank/DDBJ whole genome shotgun (WGS) entry which is preliminary data.</text>
</comment>
<evidence type="ECO:0000313" key="3">
    <source>
        <dbReference type="Proteomes" id="UP000266260"/>
    </source>
</evidence>
<sequence length="93" mass="10675">MITSFGDKETEKVWNKRFSSKLPPDIQQAALNKLRRINAASSWIDLDVPRGNGLEKLKGSRAGQMSIRINDQWRICFYFNNGEATEVSITDYH</sequence>
<keyword evidence="3" id="KW-1185">Reference proteome</keyword>
<name>A0A398D2W7_9BACT</name>
<dbReference type="SUPFAM" id="SSF143011">
    <property type="entry name" value="RelE-like"/>
    <property type="match status" value="1"/>
</dbReference>
<dbReference type="EMBL" id="QXIT01000090">
    <property type="protein sequence ID" value="RIE07829.1"/>
    <property type="molecule type" value="Genomic_DNA"/>
</dbReference>
<dbReference type="EMBL" id="QXIU01000203">
    <property type="protein sequence ID" value="RIE08350.1"/>
    <property type="molecule type" value="Genomic_DNA"/>
</dbReference>
<dbReference type="PANTHER" id="PTHR40266">
    <property type="entry name" value="TOXIN HIGB-1"/>
    <property type="match status" value="1"/>
</dbReference>
<gene>
    <name evidence="2" type="ORF">SMC5_08235</name>
    <name evidence="1" type="ORF">SMC6_05265</name>
</gene>
<evidence type="ECO:0000313" key="1">
    <source>
        <dbReference type="EMBL" id="RIE07829.1"/>
    </source>
</evidence>
<dbReference type="AlphaFoldDB" id="A0A398D2W7"/>
<dbReference type="Gene3D" id="3.30.2310.20">
    <property type="entry name" value="RelE-like"/>
    <property type="match status" value="1"/>
</dbReference>
<accession>A0A398D1G2</accession>
<dbReference type="InterPro" id="IPR007711">
    <property type="entry name" value="HigB-1"/>
</dbReference>
<dbReference type="Pfam" id="PF05015">
    <property type="entry name" value="HigB-like_toxin"/>
    <property type="match status" value="1"/>
</dbReference>
<proteinExistence type="predicted"/>
<accession>A0A398D2W7</accession>
<dbReference type="Proteomes" id="UP000266489">
    <property type="component" value="Unassembled WGS sequence"/>
</dbReference>
<dbReference type="PANTHER" id="PTHR40266:SF2">
    <property type="entry name" value="TOXIN HIGB-1"/>
    <property type="match status" value="1"/>
</dbReference>
<dbReference type="Proteomes" id="UP000266260">
    <property type="component" value="Unassembled WGS sequence"/>
</dbReference>
<dbReference type="RefSeq" id="WP_119120326.1">
    <property type="nucleotide sequence ID" value="NZ_QXIT01000090.1"/>
</dbReference>
<dbReference type="InterPro" id="IPR035093">
    <property type="entry name" value="RelE/ParE_toxin_dom_sf"/>
</dbReference>
<evidence type="ECO:0000313" key="2">
    <source>
        <dbReference type="EMBL" id="RIE08350.1"/>
    </source>
</evidence>
<evidence type="ECO:0000313" key="4">
    <source>
        <dbReference type="Proteomes" id="UP000266489"/>
    </source>
</evidence>
<protein>
    <submittedName>
        <fullName evidence="1">Type II toxin-antitoxin system RelE/ParE family toxin</fullName>
    </submittedName>
</protein>
<organism evidence="1 3">
    <name type="scientific">Candidatus Cryosericum odellii</name>
    <dbReference type="NCBI Taxonomy" id="2290917"/>
    <lineage>
        <taxon>Bacteria</taxon>
        <taxon>Pseudomonadati</taxon>
        <taxon>Caldisericota/Cryosericota group</taxon>
        <taxon>Candidatus Cryosericota</taxon>
        <taxon>Candidatus Cryosericia</taxon>
        <taxon>Candidatus Cryosericales</taxon>
        <taxon>Candidatus Cryosericaceae</taxon>
        <taxon>Candidatus Cryosericum</taxon>
    </lineage>
</organism>
<reference evidence="3 4" key="1">
    <citation type="submission" date="2018-09" db="EMBL/GenBank/DDBJ databases">
        <title>Discovery and Ecogenomic Context for Candidatus Cryosericales, a Global Caldiserica Order Active in Thawing Permafrost.</title>
        <authorList>
            <person name="Martinez M.A."/>
            <person name="Woodcroft B.J."/>
            <person name="Ignacio Espinoza J.C."/>
            <person name="Zayed A."/>
            <person name="Singleton C.M."/>
            <person name="Boyd J."/>
            <person name="Li Y.-F."/>
            <person name="Purvine S."/>
            <person name="Maughan H."/>
            <person name="Hodgkins S.B."/>
            <person name="Anderson D."/>
            <person name="Sederholm M."/>
            <person name="Temperton B."/>
            <person name="Saleska S.R."/>
            <person name="Tyson G.W."/>
            <person name="Rich V.I."/>
        </authorList>
    </citation>
    <scope>NUCLEOTIDE SEQUENCE [LARGE SCALE GENOMIC DNA]</scope>
    <source>
        <strain evidence="2 4">SMC5</strain>
        <strain evidence="1 3">SMC6</strain>
    </source>
</reference>